<feature type="domain" description="DUF4179" evidence="4">
    <location>
        <begin position="97"/>
        <end position="199"/>
    </location>
</feature>
<dbReference type="Pfam" id="PF13490">
    <property type="entry name" value="zf-HC2"/>
    <property type="match status" value="1"/>
</dbReference>
<dbReference type="STRING" id="54914.AV540_01780"/>
<keyword evidence="6" id="KW-1185">Reference proteome</keyword>
<dbReference type="InterPro" id="IPR041916">
    <property type="entry name" value="Anti_sigma_zinc_sf"/>
</dbReference>
<dbReference type="InterPro" id="IPR027383">
    <property type="entry name" value="Znf_put"/>
</dbReference>
<gene>
    <name evidence="5" type="ORF">BPA01_15750</name>
</gene>
<protein>
    <recommendedName>
        <fullName evidence="2">Anti-sigma-W factor RsiW</fullName>
    </recommendedName>
</protein>
<evidence type="ECO:0000256" key="1">
    <source>
        <dbReference type="ARBA" id="ARBA00024353"/>
    </source>
</evidence>
<reference evidence="5 6" key="1">
    <citation type="submission" date="2019-06" db="EMBL/GenBank/DDBJ databases">
        <title>Whole genome shotgun sequence of Brevibacillus parabrevis NBRC 12334.</title>
        <authorList>
            <person name="Hosoyama A."/>
            <person name="Uohara A."/>
            <person name="Ohji S."/>
            <person name="Ichikawa N."/>
        </authorList>
    </citation>
    <scope>NUCLEOTIDE SEQUENCE [LARGE SCALE GENOMIC DNA]</scope>
    <source>
        <strain evidence="5 6">NBRC 12334</strain>
    </source>
</reference>
<evidence type="ECO:0000259" key="4">
    <source>
        <dbReference type="Pfam" id="PF13786"/>
    </source>
</evidence>
<proteinExistence type="inferred from homology"/>
<dbReference type="InterPro" id="IPR025436">
    <property type="entry name" value="DUF4179"/>
</dbReference>
<comment type="caution">
    <text evidence="5">The sequence shown here is derived from an EMBL/GenBank/DDBJ whole genome shotgun (WGS) entry which is preliminary data.</text>
</comment>
<evidence type="ECO:0000259" key="3">
    <source>
        <dbReference type="Pfam" id="PF13490"/>
    </source>
</evidence>
<dbReference type="Pfam" id="PF13786">
    <property type="entry name" value="DUF4179"/>
    <property type="match status" value="1"/>
</dbReference>
<feature type="domain" description="Putative zinc-finger" evidence="3">
    <location>
        <begin position="9"/>
        <end position="36"/>
    </location>
</feature>
<dbReference type="RefSeq" id="WP_122966334.1">
    <property type="nucleotide sequence ID" value="NZ_BJMH01000006.1"/>
</dbReference>
<accession>A0A4Y3PGV8</accession>
<dbReference type="Gene3D" id="1.10.10.1320">
    <property type="entry name" value="Anti-sigma factor, zinc-finger domain"/>
    <property type="match status" value="1"/>
</dbReference>
<dbReference type="EMBL" id="BJMH01000006">
    <property type="protein sequence ID" value="GEB31995.1"/>
    <property type="molecule type" value="Genomic_DNA"/>
</dbReference>
<evidence type="ECO:0000256" key="2">
    <source>
        <dbReference type="ARBA" id="ARBA00024438"/>
    </source>
</evidence>
<sequence length="584" mass="65184">MNCLSPQELEAYLDDRLAQTDRQKWEQHLDHCPRCQQQLEAYIDCLAQANEPWAETISADLEQKVIQSLSPHPVSILSRTADARAATPARQKKRSMTIMKNVSIAAAALALVVSGGMLVSPTFSSYVNAAFASKPLNNQAPALAVSKTILGQFGDDGIRQAVQNGFTQFPQAQVTDQGITFAVQEVIADPLRIQLAASITDQAGKPLEVFWQDMYQQGAKKPVVTLKDKQGNILQPADLAEAGRWENPNDEWKSQRNMAGQLFLERELKTYFPDASKIPDELVVEFSIQQMDVTKGNWKLSIPVNMQKAKAATRSQAIHKSYTTPQGITFTLQEMTFAPTGIELVIDRSANTDKSASYSYELVDDRGTVIAARDPQMFTARVNQSQNDIRSMSDVPFQSIEGGYRNFHYFQPIDPKTKLSFKLGSVYTEEPTDFRVKIDLGQLEQQPVLAADHEDRFTFKKFVKDPDRAVDVEGYDDGAYKVNPDGTTTKIEGHHIAYDITLGKNTAPLLTAPAYWTITDETGKEHDTDFYTDKSELVNGLAHFAGTMLVKDSEPLPKELIITSTKRMVKHDDAEWQVRILNGK</sequence>
<comment type="similarity">
    <text evidence="1">Belongs to the zinc-associated anti-sigma factor (ZAS) superfamily. Anti-sigma-W factor family.</text>
</comment>
<name>A0A4Y3PGV8_BREPA</name>
<dbReference type="Gene3D" id="2.60.40.1630">
    <property type="entry name" value="bacillus anthracis domain"/>
    <property type="match status" value="1"/>
</dbReference>
<dbReference type="Proteomes" id="UP000316882">
    <property type="component" value="Unassembled WGS sequence"/>
</dbReference>
<evidence type="ECO:0000313" key="5">
    <source>
        <dbReference type="EMBL" id="GEB31995.1"/>
    </source>
</evidence>
<organism evidence="5 6">
    <name type="scientific">Brevibacillus parabrevis</name>
    <dbReference type="NCBI Taxonomy" id="54914"/>
    <lineage>
        <taxon>Bacteria</taxon>
        <taxon>Bacillati</taxon>
        <taxon>Bacillota</taxon>
        <taxon>Bacilli</taxon>
        <taxon>Bacillales</taxon>
        <taxon>Paenibacillaceae</taxon>
        <taxon>Brevibacillus</taxon>
    </lineage>
</organism>
<evidence type="ECO:0000313" key="6">
    <source>
        <dbReference type="Proteomes" id="UP000316882"/>
    </source>
</evidence>
<dbReference type="AlphaFoldDB" id="A0A4Y3PGV8"/>